<dbReference type="EMBL" id="QPJU01000002">
    <property type="protein sequence ID" value="RCX11118.1"/>
    <property type="molecule type" value="Genomic_DNA"/>
</dbReference>
<accession>A0A369ARZ9</accession>
<dbReference type="OrthoDB" id="5957668at2"/>
<evidence type="ECO:0000313" key="1">
    <source>
        <dbReference type="EMBL" id="RCX11118.1"/>
    </source>
</evidence>
<name>A0A369ARZ9_9BURK</name>
<comment type="caution">
    <text evidence="1">The sequence shown here is derived from an EMBL/GenBank/DDBJ whole genome shotgun (WGS) entry which is preliminary data.</text>
</comment>
<protein>
    <submittedName>
        <fullName evidence="1">Uncharacterized protein</fullName>
    </submittedName>
</protein>
<organism evidence="1 2">
    <name type="scientific">Extensimonas vulgaris</name>
    <dbReference type="NCBI Taxonomy" id="1031594"/>
    <lineage>
        <taxon>Bacteria</taxon>
        <taxon>Pseudomonadati</taxon>
        <taxon>Pseudomonadota</taxon>
        <taxon>Betaproteobacteria</taxon>
        <taxon>Burkholderiales</taxon>
        <taxon>Comamonadaceae</taxon>
        <taxon>Extensimonas</taxon>
    </lineage>
</organism>
<gene>
    <name evidence="1" type="ORF">DFR45_102521</name>
</gene>
<sequence length="79" mass="9182">MKFETLKNSIATLQKLRDAHYSQLDAGALAELDDVLWQLRDMSESSEKREHDHGKLLDRTLRITDIVIRAVSNLTDWMK</sequence>
<evidence type="ECO:0000313" key="2">
    <source>
        <dbReference type="Proteomes" id="UP000252174"/>
    </source>
</evidence>
<reference evidence="1 2" key="1">
    <citation type="submission" date="2018-07" db="EMBL/GenBank/DDBJ databases">
        <title>Genomic Encyclopedia of Type Strains, Phase IV (KMG-IV): sequencing the most valuable type-strain genomes for metagenomic binning, comparative biology and taxonomic classification.</title>
        <authorList>
            <person name="Goeker M."/>
        </authorList>
    </citation>
    <scope>NUCLEOTIDE SEQUENCE [LARGE SCALE GENOMIC DNA]</scope>
    <source>
        <strain evidence="1 2">DSM 100911</strain>
    </source>
</reference>
<proteinExistence type="predicted"/>
<dbReference type="AlphaFoldDB" id="A0A369ARZ9"/>
<keyword evidence="2" id="KW-1185">Reference proteome</keyword>
<dbReference type="Proteomes" id="UP000252174">
    <property type="component" value="Unassembled WGS sequence"/>
</dbReference>
<dbReference type="RefSeq" id="WP_011516223.1">
    <property type="nucleotide sequence ID" value="NZ_QPJU01000002.1"/>
</dbReference>